<keyword evidence="3" id="KW-1185">Reference proteome</keyword>
<dbReference type="eggNOG" id="ENOG502SUQH">
    <property type="taxonomic scope" value="Eukaryota"/>
</dbReference>
<sequence length="462" mass="49577">MPVQYSSGVLQSHLHTREQGKASLFDVSHMGQLRITGADRLQFLEQVVVGDLNVIESVVTLRGVGRNLALVALCHSSLQSSSDSVSVVELDVEPMAFVTAAARSDSTPLWLVLPMLLDVQPVLLKVDVTRHVPAQVQSFCQEHKVNATRCSGAIREALDEVVNFQRFCKKSTAESALPGFVVTKNVLRESGENASFLWVQNDPEDVAIDFCDFAGGNVGESDECAAALENVLRLSFDWILHLTPCEQQGGSSSDATSAESESASIGDRLATVEQMIAELQSPLVEATEQPPSVPEDQPNGASFHEEVGSDEENSTDIEEPPEDNVTATQQTDFSADITEAVPGLIPKADSDSISAIGVIDEPDVEETANCVNAVAQDQPTVEIAALQDTDNTEETISNLDAGSSGFEEIETSSLKMNEVVTTECEEANSGSCEAEYGAVQDAEMSRTGEEASLKKTWKIVLV</sequence>
<evidence type="ECO:0000313" key="3">
    <source>
        <dbReference type="Proteomes" id="UP000005238"/>
    </source>
</evidence>
<dbReference type="PANTHER" id="PTHR43757">
    <property type="entry name" value="AMINOMETHYLTRANSFERASE"/>
    <property type="match status" value="1"/>
</dbReference>
<dbReference type="GO" id="GO:0005739">
    <property type="term" value="C:mitochondrion"/>
    <property type="evidence" value="ECO:0000318"/>
    <property type="project" value="GO_Central"/>
</dbReference>
<dbReference type="VEuPathDB" id="FungiDB:KRP22_8785"/>
<feature type="region of interest" description="Disordered" evidence="1">
    <location>
        <begin position="284"/>
        <end position="328"/>
    </location>
</feature>
<proteinExistence type="predicted"/>
<dbReference type="Proteomes" id="UP000005238">
    <property type="component" value="Unassembled WGS sequence"/>
</dbReference>
<dbReference type="VEuPathDB" id="FungiDB:KRP23_15015"/>
<dbReference type="InterPro" id="IPR027266">
    <property type="entry name" value="TrmE/GcvT-like"/>
</dbReference>
<dbReference type="EnsemblProtists" id="Phyra83554">
    <property type="protein sequence ID" value="Phyra83554"/>
    <property type="gene ID" value="Phyra83554"/>
</dbReference>
<organism evidence="2 3">
    <name type="scientific">Phytophthora ramorum</name>
    <name type="common">Sudden oak death agent</name>
    <dbReference type="NCBI Taxonomy" id="164328"/>
    <lineage>
        <taxon>Eukaryota</taxon>
        <taxon>Sar</taxon>
        <taxon>Stramenopiles</taxon>
        <taxon>Oomycota</taxon>
        <taxon>Peronosporomycetes</taxon>
        <taxon>Peronosporales</taxon>
        <taxon>Peronosporaceae</taxon>
        <taxon>Phytophthora</taxon>
    </lineage>
</organism>
<dbReference type="HOGENOM" id="CLU_592485_0_0_1"/>
<reference evidence="2" key="2">
    <citation type="submission" date="2015-06" db="UniProtKB">
        <authorList>
            <consortium name="EnsemblProtists"/>
        </authorList>
    </citation>
    <scope>IDENTIFICATION</scope>
    <source>
        <strain evidence="2">Pr102</strain>
    </source>
</reference>
<name>H3H092_PHYRM</name>
<dbReference type="VEuPathDB" id="FungiDB:KRP22_8786"/>
<dbReference type="InterPro" id="IPR028896">
    <property type="entry name" value="GcvT/YgfZ/DmdA"/>
</dbReference>
<reference evidence="3" key="1">
    <citation type="journal article" date="2006" name="Science">
        <title>Phytophthora genome sequences uncover evolutionary origins and mechanisms of pathogenesis.</title>
        <authorList>
            <person name="Tyler B.M."/>
            <person name="Tripathy S."/>
            <person name="Zhang X."/>
            <person name="Dehal P."/>
            <person name="Jiang R.H."/>
            <person name="Aerts A."/>
            <person name="Arredondo F.D."/>
            <person name="Baxter L."/>
            <person name="Bensasson D."/>
            <person name="Beynon J.L."/>
            <person name="Chapman J."/>
            <person name="Damasceno C.M."/>
            <person name="Dorrance A.E."/>
            <person name="Dou D."/>
            <person name="Dickerman A.W."/>
            <person name="Dubchak I.L."/>
            <person name="Garbelotto M."/>
            <person name="Gijzen M."/>
            <person name="Gordon S.G."/>
            <person name="Govers F."/>
            <person name="Grunwald N.J."/>
            <person name="Huang W."/>
            <person name="Ivors K.L."/>
            <person name="Jones R.W."/>
            <person name="Kamoun S."/>
            <person name="Krampis K."/>
            <person name="Lamour K.H."/>
            <person name="Lee M.K."/>
            <person name="McDonald W.H."/>
            <person name="Medina M."/>
            <person name="Meijer H.J."/>
            <person name="Nordberg E.K."/>
            <person name="Maclean D.J."/>
            <person name="Ospina-Giraldo M.D."/>
            <person name="Morris P.F."/>
            <person name="Phuntumart V."/>
            <person name="Putnam N.H."/>
            <person name="Rash S."/>
            <person name="Rose J.K."/>
            <person name="Sakihama Y."/>
            <person name="Salamov A.A."/>
            <person name="Savidor A."/>
            <person name="Scheuring C.F."/>
            <person name="Smith B.M."/>
            <person name="Sobral B.W."/>
            <person name="Terry A."/>
            <person name="Torto-Alalibo T.A."/>
            <person name="Win J."/>
            <person name="Xu Z."/>
            <person name="Zhang H."/>
            <person name="Grigoriev I.V."/>
            <person name="Rokhsar D.S."/>
            <person name="Boore J.L."/>
        </authorList>
    </citation>
    <scope>NUCLEOTIDE SEQUENCE [LARGE SCALE GENOMIC DNA]</scope>
    <source>
        <strain evidence="3">Pr102</strain>
    </source>
</reference>
<dbReference type="InParanoid" id="H3H092"/>
<protein>
    <submittedName>
        <fullName evidence="2">Uncharacterized protein</fullName>
    </submittedName>
</protein>
<evidence type="ECO:0000256" key="1">
    <source>
        <dbReference type="SAM" id="MobiDB-lite"/>
    </source>
</evidence>
<dbReference type="SUPFAM" id="SSF103025">
    <property type="entry name" value="Folate-binding domain"/>
    <property type="match status" value="1"/>
</dbReference>
<dbReference type="AlphaFoldDB" id="H3H092"/>
<evidence type="ECO:0000313" key="2">
    <source>
        <dbReference type="EnsemblProtists" id="Phyra83554"/>
    </source>
</evidence>
<feature type="compositionally biased region" description="Acidic residues" evidence="1">
    <location>
        <begin position="308"/>
        <end position="322"/>
    </location>
</feature>
<dbReference type="PANTHER" id="PTHR43757:SF2">
    <property type="entry name" value="AMINOMETHYLTRANSFERASE, MITOCHONDRIAL"/>
    <property type="match status" value="1"/>
</dbReference>
<dbReference type="EMBL" id="DS566087">
    <property type="status" value="NOT_ANNOTATED_CDS"/>
    <property type="molecule type" value="Genomic_DNA"/>
</dbReference>
<accession>H3H092</accession>
<dbReference type="STRING" id="164328.H3H092"/>
<dbReference type="VEuPathDB" id="FungiDB:KRP23_15014"/>
<dbReference type="Gene3D" id="3.30.1360.120">
    <property type="entry name" value="Probable tRNA modification gtpase trme, domain 1"/>
    <property type="match status" value="1"/>
</dbReference>